<comment type="catalytic activity">
    <reaction evidence="9">
        <text>Release of signal peptides from bacterial membrane prolipoproteins. Hydrolyzes -Xaa-Yaa-Zaa-|-(S,diacylglyceryl)Cys-, in which Xaa is hydrophobic (preferably Leu), and Yaa (Ala or Ser) and Zaa (Gly or Ala) have small, neutral side chains.</text>
        <dbReference type="EC" id="3.4.23.36"/>
    </reaction>
</comment>
<dbReference type="EMBL" id="VBUU01000016">
    <property type="protein sequence ID" value="TLG08837.1"/>
    <property type="molecule type" value="Genomic_DNA"/>
</dbReference>
<gene>
    <name evidence="9" type="primary">lspA</name>
    <name evidence="11" type="ORF">FEK35_16810</name>
</gene>
<evidence type="ECO:0000256" key="8">
    <source>
        <dbReference type="ARBA" id="ARBA00023136"/>
    </source>
</evidence>
<proteinExistence type="inferred from homology"/>
<keyword evidence="5 9" id="KW-0064">Aspartyl protease</keyword>
<evidence type="ECO:0000256" key="6">
    <source>
        <dbReference type="ARBA" id="ARBA00022801"/>
    </source>
</evidence>
<dbReference type="Proteomes" id="UP000308349">
    <property type="component" value="Unassembled WGS sequence"/>
</dbReference>
<feature type="active site" evidence="9">
    <location>
        <position position="141"/>
    </location>
</feature>
<comment type="function">
    <text evidence="9">This protein specifically catalyzes the removal of signal peptides from prolipoproteins.</text>
</comment>
<dbReference type="OrthoDB" id="4308908at2"/>
<protein>
    <recommendedName>
        <fullName evidence="9">Lipoprotein signal peptidase</fullName>
        <ecNumber evidence="9">3.4.23.36</ecNumber>
    </recommendedName>
    <alternativeName>
        <fullName evidence="9">Prolipoprotein signal peptidase</fullName>
    </alternativeName>
    <alternativeName>
        <fullName evidence="9">Signal peptidase II</fullName>
        <shortName evidence="9">SPase II</shortName>
    </alternativeName>
</protein>
<feature type="transmembrane region" description="Helical" evidence="9">
    <location>
        <begin position="16"/>
        <end position="37"/>
    </location>
</feature>
<keyword evidence="7 9" id="KW-1133">Transmembrane helix</keyword>
<keyword evidence="6 9" id="KW-0378">Hydrolase</keyword>
<dbReference type="PANTHER" id="PTHR33695">
    <property type="entry name" value="LIPOPROTEIN SIGNAL PEPTIDASE"/>
    <property type="match status" value="1"/>
</dbReference>
<keyword evidence="4 9" id="KW-0812">Transmembrane</keyword>
<comment type="pathway">
    <text evidence="9">Protein modification; lipoprotein biosynthesis (signal peptide cleavage).</text>
</comment>
<evidence type="ECO:0000313" key="12">
    <source>
        <dbReference type="Proteomes" id="UP000308349"/>
    </source>
</evidence>
<organism evidence="11 12">
    <name type="scientific">Nocardia cyriacigeorgica</name>
    <dbReference type="NCBI Taxonomy" id="135487"/>
    <lineage>
        <taxon>Bacteria</taxon>
        <taxon>Bacillati</taxon>
        <taxon>Actinomycetota</taxon>
        <taxon>Actinomycetes</taxon>
        <taxon>Mycobacteriales</taxon>
        <taxon>Nocardiaceae</taxon>
        <taxon>Nocardia</taxon>
    </lineage>
</organism>
<comment type="similarity">
    <text evidence="1 9 10">Belongs to the peptidase A8 family.</text>
</comment>
<evidence type="ECO:0000256" key="2">
    <source>
        <dbReference type="ARBA" id="ARBA00022475"/>
    </source>
</evidence>
<keyword evidence="2 9" id="KW-1003">Cell membrane</keyword>
<evidence type="ECO:0000256" key="5">
    <source>
        <dbReference type="ARBA" id="ARBA00022750"/>
    </source>
</evidence>
<dbReference type="EC" id="3.4.23.36" evidence="9"/>
<comment type="subcellular location">
    <subcellularLocation>
        <location evidence="9">Cell membrane</location>
        <topology evidence="9">Multi-pass membrane protein</topology>
    </subcellularLocation>
</comment>
<sequence>MGVTTTARTLTARTRLTAAVAVVTVLAALDLGLKAWAERGLADGHSIDLSIIQLQLAHNPGIGFSLGDALPPAVLLTGIGAIVLALTITTWRATRNTVSLPWPPLAVVLAGATANYIDRAVDGVVTDYLHTGWWPTFNLADTYIVCGAAVLVLLSLRPDRAEQLTP</sequence>
<evidence type="ECO:0000256" key="1">
    <source>
        <dbReference type="ARBA" id="ARBA00006139"/>
    </source>
</evidence>
<dbReference type="GO" id="GO:0004190">
    <property type="term" value="F:aspartic-type endopeptidase activity"/>
    <property type="evidence" value="ECO:0007669"/>
    <property type="project" value="UniProtKB-UniRule"/>
</dbReference>
<dbReference type="HAMAP" id="MF_00161">
    <property type="entry name" value="LspA"/>
    <property type="match status" value="1"/>
</dbReference>
<feature type="transmembrane region" description="Helical" evidence="9">
    <location>
        <begin position="100"/>
        <end position="117"/>
    </location>
</feature>
<keyword evidence="3 9" id="KW-0645">Protease</keyword>
<evidence type="ECO:0000256" key="3">
    <source>
        <dbReference type="ARBA" id="ARBA00022670"/>
    </source>
</evidence>
<evidence type="ECO:0000256" key="7">
    <source>
        <dbReference type="ARBA" id="ARBA00022989"/>
    </source>
</evidence>
<feature type="transmembrane region" description="Helical" evidence="9">
    <location>
        <begin position="137"/>
        <end position="156"/>
    </location>
</feature>
<dbReference type="GO" id="GO:0006508">
    <property type="term" value="P:proteolysis"/>
    <property type="evidence" value="ECO:0007669"/>
    <property type="project" value="UniProtKB-KW"/>
</dbReference>
<dbReference type="PANTHER" id="PTHR33695:SF1">
    <property type="entry name" value="LIPOPROTEIN SIGNAL PEPTIDASE"/>
    <property type="match status" value="1"/>
</dbReference>
<dbReference type="Pfam" id="PF01252">
    <property type="entry name" value="Peptidase_A8"/>
    <property type="match status" value="1"/>
</dbReference>
<evidence type="ECO:0000256" key="10">
    <source>
        <dbReference type="RuleBase" id="RU004181"/>
    </source>
</evidence>
<keyword evidence="8 9" id="KW-0472">Membrane</keyword>
<evidence type="ECO:0000256" key="4">
    <source>
        <dbReference type="ARBA" id="ARBA00022692"/>
    </source>
</evidence>
<dbReference type="InterPro" id="IPR001872">
    <property type="entry name" value="Peptidase_A8"/>
</dbReference>
<dbReference type="AlphaFoldDB" id="A0A5R8PE86"/>
<evidence type="ECO:0000256" key="9">
    <source>
        <dbReference type="HAMAP-Rule" id="MF_00161"/>
    </source>
</evidence>
<dbReference type="UniPathway" id="UPA00665"/>
<reference evidence="11 12" key="1">
    <citation type="submission" date="2019-05" db="EMBL/GenBank/DDBJ databases">
        <title>Genomes sequences of two Nocardia cyriacigeorgica environmental isolates, type strains Nocardia asteroides ATCC 19247 and Nocardia cyriacigeorgica DSM 44484.</title>
        <authorList>
            <person name="Vautrin F."/>
            <person name="Bergeron E."/>
            <person name="Dubost A."/>
            <person name="Abrouk D."/>
            <person name="Rodriguez Nava V."/>
            <person name="Pujic P."/>
        </authorList>
    </citation>
    <scope>NUCLEOTIDE SEQUENCE [LARGE SCALE GENOMIC DNA]</scope>
    <source>
        <strain evidence="11 12">EML 1456</strain>
    </source>
</reference>
<feature type="active site" evidence="9">
    <location>
        <position position="127"/>
    </location>
</feature>
<dbReference type="GO" id="GO:0005886">
    <property type="term" value="C:plasma membrane"/>
    <property type="evidence" value="ECO:0007669"/>
    <property type="project" value="UniProtKB-SubCell"/>
</dbReference>
<feature type="transmembrane region" description="Helical" evidence="9">
    <location>
        <begin position="69"/>
        <end position="88"/>
    </location>
</feature>
<comment type="caution">
    <text evidence="11">The sequence shown here is derived from an EMBL/GenBank/DDBJ whole genome shotgun (WGS) entry which is preliminary data.</text>
</comment>
<name>A0A5R8PE86_9NOCA</name>
<accession>A0A5R8PE86</accession>
<dbReference type="PRINTS" id="PR00781">
    <property type="entry name" value="LIPOSIGPTASE"/>
</dbReference>
<evidence type="ECO:0000313" key="11">
    <source>
        <dbReference type="EMBL" id="TLG08837.1"/>
    </source>
</evidence>